<keyword evidence="3" id="KW-1185">Reference proteome</keyword>
<gene>
    <name evidence="2" type="ORF">L249_2442</name>
</gene>
<evidence type="ECO:0000256" key="1">
    <source>
        <dbReference type="SAM" id="MobiDB-lite"/>
    </source>
</evidence>
<sequence>MHGVVAHALAKEKGPKEGRFGKRPFLMPPAVNFGPRPGRKEDPAEKKKKKRNRCIEESVTAAVNGSCVNFGCHRRRLLPREGVHSLCFATHAPPPPLFSGRLSMSTISS</sequence>
<organism evidence="2 3">
    <name type="scientific">Ophiocordyceps polyrhachis-furcata BCC 54312</name>
    <dbReference type="NCBI Taxonomy" id="1330021"/>
    <lineage>
        <taxon>Eukaryota</taxon>
        <taxon>Fungi</taxon>
        <taxon>Dikarya</taxon>
        <taxon>Ascomycota</taxon>
        <taxon>Pezizomycotina</taxon>
        <taxon>Sordariomycetes</taxon>
        <taxon>Hypocreomycetidae</taxon>
        <taxon>Hypocreales</taxon>
        <taxon>Ophiocordycipitaceae</taxon>
        <taxon>Ophiocordyceps</taxon>
    </lineage>
</organism>
<comment type="caution">
    <text evidence="2">The sequence shown here is derived from an EMBL/GenBank/DDBJ whole genome shotgun (WGS) entry which is preliminary data.</text>
</comment>
<reference evidence="2 3" key="1">
    <citation type="journal article" date="2015" name="BMC Genomics">
        <title>Insights from the genome of Ophiocordyceps polyrhachis-furcata to pathogenicity and host specificity in insect fungi.</title>
        <authorList>
            <person name="Wichadakul D."/>
            <person name="Kobmoo N."/>
            <person name="Ingsriswang S."/>
            <person name="Tangphatsornruang S."/>
            <person name="Chantasingh D."/>
            <person name="Luangsa-ard J.J."/>
            <person name="Eurwilaichitr L."/>
        </authorList>
    </citation>
    <scope>NUCLEOTIDE SEQUENCE [LARGE SCALE GENOMIC DNA]</scope>
    <source>
        <strain evidence="2 3">BCC 54312</strain>
    </source>
</reference>
<feature type="compositionally biased region" description="Basic and acidic residues" evidence="1">
    <location>
        <begin position="9"/>
        <end position="20"/>
    </location>
</feature>
<accession>A0A367LS12</accession>
<dbReference type="AlphaFoldDB" id="A0A367LS12"/>
<evidence type="ECO:0000313" key="3">
    <source>
        <dbReference type="Proteomes" id="UP000253664"/>
    </source>
</evidence>
<feature type="region of interest" description="Disordered" evidence="1">
    <location>
        <begin position="1"/>
        <end position="54"/>
    </location>
</feature>
<name>A0A367LS12_9HYPO</name>
<protein>
    <submittedName>
        <fullName evidence="2">Uncharacterized protein</fullName>
    </submittedName>
</protein>
<dbReference type="Proteomes" id="UP000253664">
    <property type="component" value="Unassembled WGS sequence"/>
</dbReference>
<evidence type="ECO:0000313" key="2">
    <source>
        <dbReference type="EMBL" id="RCI17233.1"/>
    </source>
</evidence>
<dbReference type="EMBL" id="LKCN02000001">
    <property type="protein sequence ID" value="RCI17233.1"/>
    <property type="molecule type" value="Genomic_DNA"/>
</dbReference>
<proteinExistence type="predicted"/>